<evidence type="ECO:0000256" key="4">
    <source>
        <dbReference type="SAM" id="Coils"/>
    </source>
</evidence>
<dbReference type="PANTHER" id="PTHR30629">
    <property type="entry name" value="PROPHAGE INTEGRASE"/>
    <property type="match status" value="1"/>
</dbReference>
<keyword evidence="4" id="KW-0175">Coiled coil</keyword>
<dbReference type="SUPFAM" id="SSF56349">
    <property type="entry name" value="DNA breaking-rejoining enzymes"/>
    <property type="match status" value="1"/>
</dbReference>
<evidence type="ECO:0000256" key="1">
    <source>
        <dbReference type="ARBA" id="ARBA00008857"/>
    </source>
</evidence>
<dbReference type="EMBL" id="JADEVV010000022">
    <property type="protein sequence ID" value="MBE9254051.1"/>
    <property type="molecule type" value="Genomic_DNA"/>
</dbReference>
<feature type="coiled-coil region" evidence="4">
    <location>
        <begin position="71"/>
        <end position="98"/>
    </location>
</feature>
<keyword evidence="3" id="KW-0233">DNA recombination</keyword>
<dbReference type="PANTHER" id="PTHR30629:SF2">
    <property type="entry name" value="PROPHAGE INTEGRASE INTS-RELATED"/>
    <property type="match status" value="1"/>
</dbReference>
<proteinExistence type="inferred from homology"/>
<accession>A0ABR9VSN6</accession>
<evidence type="ECO:0000313" key="6">
    <source>
        <dbReference type="EMBL" id="MBE9254051.1"/>
    </source>
</evidence>
<evidence type="ECO:0000256" key="2">
    <source>
        <dbReference type="ARBA" id="ARBA00022908"/>
    </source>
</evidence>
<evidence type="ECO:0000313" key="7">
    <source>
        <dbReference type="Proteomes" id="UP000658720"/>
    </source>
</evidence>
<name>A0ABR9VSN6_9SYNC</name>
<evidence type="ECO:0000256" key="3">
    <source>
        <dbReference type="ARBA" id="ARBA00023172"/>
    </source>
</evidence>
<dbReference type="InterPro" id="IPR050808">
    <property type="entry name" value="Phage_Integrase"/>
</dbReference>
<dbReference type="InterPro" id="IPR013762">
    <property type="entry name" value="Integrase-like_cat_sf"/>
</dbReference>
<comment type="similarity">
    <text evidence="1">Belongs to the 'phage' integrase family.</text>
</comment>
<dbReference type="Pfam" id="PF00589">
    <property type="entry name" value="Phage_integrase"/>
    <property type="match status" value="1"/>
</dbReference>
<dbReference type="InterPro" id="IPR002104">
    <property type="entry name" value="Integrase_catalytic"/>
</dbReference>
<evidence type="ECO:0000259" key="5">
    <source>
        <dbReference type="PROSITE" id="PS51898"/>
    </source>
</evidence>
<gene>
    <name evidence="6" type="ORF">IQ217_09395</name>
</gene>
<keyword evidence="2" id="KW-0229">DNA integration</keyword>
<keyword evidence="7" id="KW-1185">Reference proteome</keyword>
<dbReference type="InterPro" id="IPR011010">
    <property type="entry name" value="DNA_brk_join_enz"/>
</dbReference>
<reference evidence="6 7" key="1">
    <citation type="submission" date="2020-10" db="EMBL/GenBank/DDBJ databases">
        <authorList>
            <person name="Castelo-Branco R."/>
            <person name="Eusebio N."/>
            <person name="Adriana R."/>
            <person name="Vieira A."/>
            <person name="Brugerolle De Fraissinette N."/>
            <person name="Rezende De Castro R."/>
            <person name="Schneider M.P."/>
            <person name="Vasconcelos V."/>
            <person name="Leao P.N."/>
        </authorList>
    </citation>
    <scope>NUCLEOTIDE SEQUENCE [LARGE SCALE GENOMIC DNA]</scope>
    <source>
        <strain evidence="6 7">LEGE 00031</strain>
    </source>
</reference>
<dbReference type="RefSeq" id="WP_194019734.1">
    <property type="nucleotide sequence ID" value="NZ_JADEVV010000022.1"/>
</dbReference>
<comment type="caution">
    <text evidence="6">The sequence shown here is derived from an EMBL/GenBank/DDBJ whole genome shotgun (WGS) entry which is preliminary data.</text>
</comment>
<protein>
    <submittedName>
        <fullName evidence="6">Tyrosine-type recombinase/integrase</fullName>
    </submittedName>
</protein>
<sequence length="372" mass="42309">MPKKITPQNNNGAILLRWSFQKKRYSLTPVPGGRWENAIDKKRAEAVANLISADIAMGQFDPTLAKYGGSLHKTQLAIDDAQERLMQLRQQRSEADLKELWEKYRAFKAPQLAPTTLKIDYGRRMNFLTRLEDSRLSQAIAIRDWIITNTTTEQAKKILQNLNACCEWAVKSELIELNPFQGMAGEIHVKHDEEDINPFNPLEKEAIIQGFYSSPHYGHYGRLVDFLFATGCRPSEAIPLEWGDLRGNKLTFQRTYSDGEISHRLKTQKKRTIILNERAIAAVGCCISNALIFPSPDGEYISWNHFATRAWVGVLAEFPEIEYRNPKQTRHTFITERILAGDSPADVSRYVGNSPGTIYKNYLGASRSYSPD</sequence>
<dbReference type="Gene3D" id="1.10.443.10">
    <property type="entry name" value="Intergrase catalytic core"/>
    <property type="match status" value="1"/>
</dbReference>
<dbReference type="PROSITE" id="PS51898">
    <property type="entry name" value="TYR_RECOMBINASE"/>
    <property type="match status" value="1"/>
</dbReference>
<dbReference type="Proteomes" id="UP000658720">
    <property type="component" value="Unassembled WGS sequence"/>
</dbReference>
<feature type="domain" description="Tyr recombinase" evidence="5">
    <location>
        <begin position="194"/>
        <end position="372"/>
    </location>
</feature>
<organism evidence="6 7">
    <name type="scientific">Synechocystis salina LEGE 00031</name>
    <dbReference type="NCBI Taxonomy" id="1828736"/>
    <lineage>
        <taxon>Bacteria</taxon>
        <taxon>Bacillati</taxon>
        <taxon>Cyanobacteriota</taxon>
        <taxon>Cyanophyceae</taxon>
        <taxon>Synechococcales</taxon>
        <taxon>Merismopediaceae</taxon>
        <taxon>Synechocystis</taxon>
    </lineage>
</organism>